<dbReference type="SUPFAM" id="SSF56672">
    <property type="entry name" value="DNA/RNA polymerases"/>
    <property type="match status" value="1"/>
</dbReference>
<keyword evidence="3" id="KW-1185">Reference proteome</keyword>
<dbReference type="InterPro" id="IPR000477">
    <property type="entry name" value="RT_dom"/>
</dbReference>
<comment type="caution">
    <text evidence="2">The sequence shown here is derived from an EMBL/GenBank/DDBJ whole genome shotgun (WGS) entry which is preliminary data.</text>
</comment>
<dbReference type="Pfam" id="PF00078">
    <property type="entry name" value="RVT_1"/>
    <property type="match status" value="1"/>
</dbReference>
<evidence type="ECO:0000313" key="2">
    <source>
        <dbReference type="EMBL" id="KAJ8342067.1"/>
    </source>
</evidence>
<feature type="domain" description="Reverse transcriptase" evidence="1">
    <location>
        <begin position="1"/>
        <end position="222"/>
    </location>
</feature>
<organism evidence="2 3">
    <name type="scientific">Synaphobranchus kaupii</name>
    <name type="common">Kaup's arrowtooth eel</name>
    <dbReference type="NCBI Taxonomy" id="118154"/>
    <lineage>
        <taxon>Eukaryota</taxon>
        <taxon>Metazoa</taxon>
        <taxon>Chordata</taxon>
        <taxon>Craniata</taxon>
        <taxon>Vertebrata</taxon>
        <taxon>Euteleostomi</taxon>
        <taxon>Actinopterygii</taxon>
        <taxon>Neopterygii</taxon>
        <taxon>Teleostei</taxon>
        <taxon>Anguilliformes</taxon>
        <taxon>Synaphobranchidae</taxon>
        <taxon>Synaphobranchus</taxon>
    </lineage>
</organism>
<gene>
    <name evidence="2" type="ORF">SKAU_G00319950</name>
</gene>
<dbReference type="AlphaFoldDB" id="A0A9Q1ENM1"/>
<dbReference type="PROSITE" id="PS50878">
    <property type="entry name" value="RT_POL"/>
    <property type="match status" value="1"/>
</dbReference>
<sequence length="234" mass="26707">MKRSSVLSRFDKKSLERLVLEQLRPIVNPLLDPLQFAYQPRLGVEDAVIYLLNRAYAHLDKPASTMRVVFMDFSSAFDTIRPALLGKKLTAMQVDAPLVSWIVDYLTGRPQYVRLQHCVSDRVVSNTGAPQGTVLSPFLFTIYTTDFNYLTETCHLQKYSDDSAVVGCISDGDEAEYRAVVENFVTCQHFDRDEYCLHNSTARTPRRFGLKYTAVPRVGEMLSTDVLQLRFYQT</sequence>
<name>A0A9Q1ENM1_SYNKA</name>
<evidence type="ECO:0000259" key="1">
    <source>
        <dbReference type="PROSITE" id="PS50878"/>
    </source>
</evidence>
<proteinExistence type="predicted"/>
<dbReference type="Proteomes" id="UP001152622">
    <property type="component" value="Chromosome 14"/>
</dbReference>
<evidence type="ECO:0000313" key="3">
    <source>
        <dbReference type="Proteomes" id="UP001152622"/>
    </source>
</evidence>
<accession>A0A9Q1ENM1</accession>
<dbReference type="PANTHER" id="PTHR33332">
    <property type="entry name" value="REVERSE TRANSCRIPTASE DOMAIN-CONTAINING PROTEIN"/>
    <property type="match status" value="1"/>
</dbReference>
<protein>
    <recommendedName>
        <fullName evidence="1">Reverse transcriptase domain-containing protein</fullName>
    </recommendedName>
</protein>
<reference evidence="2" key="1">
    <citation type="journal article" date="2023" name="Science">
        <title>Genome structures resolve the early diversification of teleost fishes.</title>
        <authorList>
            <person name="Parey E."/>
            <person name="Louis A."/>
            <person name="Montfort J."/>
            <person name="Bouchez O."/>
            <person name="Roques C."/>
            <person name="Iampietro C."/>
            <person name="Lluch J."/>
            <person name="Castinel A."/>
            <person name="Donnadieu C."/>
            <person name="Desvignes T."/>
            <person name="Floi Bucao C."/>
            <person name="Jouanno E."/>
            <person name="Wen M."/>
            <person name="Mejri S."/>
            <person name="Dirks R."/>
            <person name="Jansen H."/>
            <person name="Henkel C."/>
            <person name="Chen W.J."/>
            <person name="Zahm M."/>
            <person name="Cabau C."/>
            <person name="Klopp C."/>
            <person name="Thompson A.W."/>
            <person name="Robinson-Rechavi M."/>
            <person name="Braasch I."/>
            <person name="Lecointre G."/>
            <person name="Bobe J."/>
            <person name="Postlethwait J.H."/>
            <person name="Berthelot C."/>
            <person name="Roest Crollius H."/>
            <person name="Guiguen Y."/>
        </authorList>
    </citation>
    <scope>NUCLEOTIDE SEQUENCE</scope>
    <source>
        <strain evidence="2">WJC10195</strain>
    </source>
</reference>
<dbReference type="EMBL" id="JAINUF010000014">
    <property type="protein sequence ID" value="KAJ8342067.1"/>
    <property type="molecule type" value="Genomic_DNA"/>
</dbReference>
<dbReference type="OrthoDB" id="411173at2759"/>
<dbReference type="InterPro" id="IPR043502">
    <property type="entry name" value="DNA/RNA_pol_sf"/>
</dbReference>